<accession>A0A2A6CS35</accession>
<accession>A0A8R1UQH6</accession>
<organism evidence="1 2">
    <name type="scientific">Pristionchus pacificus</name>
    <name type="common">Parasitic nematode worm</name>
    <dbReference type="NCBI Taxonomy" id="54126"/>
    <lineage>
        <taxon>Eukaryota</taxon>
        <taxon>Metazoa</taxon>
        <taxon>Ecdysozoa</taxon>
        <taxon>Nematoda</taxon>
        <taxon>Chromadorea</taxon>
        <taxon>Rhabditida</taxon>
        <taxon>Rhabditina</taxon>
        <taxon>Diplogasteromorpha</taxon>
        <taxon>Diplogasteroidea</taxon>
        <taxon>Neodiplogasteridae</taxon>
        <taxon>Pristionchus</taxon>
    </lineage>
</organism>
<evidence type="ECO:0000313" key="1">
    <source>
        <dbReference type="EnsemblMetazoa" id="PPA37931.1"/>
    </source>
</evidence>
<keyword evidence="2" id="KW-1185">Reference proteome</keyword>
<proteinExistence type="predicted"/>
<dbReference type="EnsemblMetazoa" id="PPA37931.1">
    <property type="protein sequence ID" value="PPA37931.1"/>
    <property type="gene ID" value="WBGene00276300"/>
</dbReference>
<dbReference type="Proteomes" id="UP000005239">
    <property type="component" value="Unassembled WGS sequence"/>
</dbReference>
<reference evidence="1" key="2">
    <citation type="submission" date="2022-06" db="UniProtKB">
        <authorList>
            <consortium name="EnsemblMetazoa"/>
        </authorList>
    </citation>
    <scope>IDENTIFICATION</scope>
    <source>
        <strain evidence="1">PS312</strain>
    </source>
</reference>
<name>A0A2A6CS35_PRIPA</name>
<reference evidence="2" key="1">
    <citation type="journal article" date="2008" name="Nat. Genet.">
        <title>The Pristionchus pacificus genome provides a unique perspective on nematode lifestyle and parasitism.</title>
        <authorList>
            <person name="Dieterich C."/>
            <person name="Clifton S.W."/>
            <person name="Schuster L.N."/>
            <person name="Chinwalla A."/>
            <person name="Delehaunty K."/>
            <person name="Dinkelacker I."/>
            <person name="Fulton L."/>
            <person name="Fulton R."/>
            <person name="Godfrey J."/>
            <person name="Minx P."/>
            <person name="Mitreva M."/>
            <person name="Roeseler W."/>
            <person name="Tian H."/>
            <person name="Witte H."/>
            <person name="Yang S.P."/>
            <person name="Wilson R.K."/>
            <person name="Sommer R.J."/>
        </authorList>
    </citation>
    <scope>NUCLEOTIDE SEQUENCE [LARGE SCALE GENOMIC DNA]</scope>
    <source>
        <strain evidence="2">PS312</strain>
    </source>
</reference>
<gene>
    <name evidence="1" type="primary">WBGene00276300</name>
</gene>
<protein>
    <submittedName>
        <fullName evidence="1">Uncharacterized protein</fullName>
    </submittedName>
</protein>
<evidence type="ECO:0000313" key="2">
    <source>
        <dbReference type="Proteomes" id="UP000005239"/>
    </source>
</evidence>
<sequence length="191" mass="21553">MAPNVTVDSICSSPTAVETPAYSLDATPALIDHCRQKKANASELASSKATGTYRTISFSLDALITQCQKKKPHRAHPSKAKAQMCPDLTIARAVQKSNEKRTRAVRDKYGWRQYLGVFAMRDKADEMMEKEKADRLGMYDDLADELKPISKAIAETKLRLHNASRKRSCEPELEEGELLESPQTKKRRKEW</sequence>
<dbReference type="AlphaFoldDB" id="A0A2A6CS35"/>